<evidence type="ECO:0000313" key="2">
    <source>
        <dbReference type="EMBL" id="VTN11829.1"/>
    </source>
</evidence>
<accession>A0A4U9D0L9</accession>
<name>A0A4U9D0L9_RAOTE</name>
<reference evidence="2 3" key="1">
    <citation type="submission" date="2019-04" db="EMBL/GenBank/DDBJ databases">
        <authorList>
            <consortium name="Pathogen Informatics"/>
        </authorList>
    </citation>
    <scope>NUCLEOTIDE SEQUENCE [LARGE SCALE GENOMIC DNA]</scope>
    <source>
        <strain evidence="2 3">NCTC9185</strain>
    </source>
</reference>
<protein>
    <recommendedName>
        <fullName evidence="4">Prophage minor tail protein Z (GPZ)</fullName>
    </recommendedName>
</protein>
<proteinExistence type="predicted"/>
<evidence type="ECO:0000256" key="1">
    <source>
        <dbReference type="SAM" id="MobiDB-lite"/>
    </source>
</evidence>
<gene>
    <name evidence="2" type="ORF">NCTC9185_03790</name>
</gene>
<sequence>MATLKDLSNQLNKLKKQIPFAMAQAMTSTVRQIEQAEKTAIQRKLNATPFTVKSVKSKGATKNNLVAKVFIQDKAAEYLDPFETGGMHKLSHTAKLVPHAIKLNKYGNIPRNKLQQLKAKPDVFIGRTKTAGGPEGIDGVWQRKKPRNKRKSRRKRSANGTRQPRLKSRAPKLLIGFGDALPVQAELGYISRAEMMAKNILPKELSKAIANALRTAK</sequence>
<dbReference type="AlphaFoldDB" id="A0A4U9D0L9"/>
<evidence type="ECO:0000313" key="3">
    <source>
        <dbReference type="Proteomes" id="UP000339249"/>
    </source>
</evidence>
<organism evidence="2 3">
    <name type="scientific">Raoultella terrigena</name>
    <name type="common">Klebsiella terrigena</name>
    <dbReference type="NCBI Taxonomy" id="577"/>
    <lineage>
        <taxon>Bacteria</taxon>
        <taxon>Pseudomonadati</taxon>
        <taxon>Pseudomonadota</taxon>
        <taxon>Gammaproteobacteria</taxon>
        <taxon>Enterobacterales</taxon>
        <taxon>Enterobacteriaceae</taxon>
        <taxon>Klebsiella/Raoultella group</taxon>
        <taxon>Raoultella</taxon>
    </lineage>
</organism>
<feature type="compositionally biased region" description="Basic residues" evidence="1">
    <location>
        <begin position="142"/>
        <end position="157"/>
    </location>
</feature>
<dbReference type="Proteomes" id="UP000339249">
    <property type="component" value="Unassembled WGS sequence"/>
</dbReference>
<evidence type="ECO:0008006" key="4">
    <source>
        <dbReference type="Google" id="ProtNLM"/>
    </source>
</evidence>
<feature type="region of interest" description="Disordered" evidence="1">
    <location>
        <begin position="129"/>
        <end position="169"/>
    </location>
</feature>
<dbReference type="EMBL" id="CABDVU010000001">
    <property type="protein sequence ID" value="VTN11829.1"/>
    <property type="molecule type" value="Genomic_DNA"/>
</dbReference>